<dbReference type="OrthoDB" id="581300at2"/>
<dbReference type="EMBL" id="GL890901">
    <property type="protein sequence ID" value="EGJ32821.1"/>
    <property type="molecule type" value="Genomic_DNA"/>
</dbReference>
<evidence type="ECO:0000313" key="12">
    <source>
        <dbReference type="Proteomes" id="UP000003959"/>
    </source>
</evidence>
<evidence type="ECO:0000256" key="2">
    <source>
        <dbReference type="ARBA" id="ARBA00017703"/>
    </source>
</evidence>
<keyword evidence="3" id="KW-0808">Transferase</keyword>
<dbReference type="NCBIfam" id="TIGR01128">
    <property type="entry name" value="holA"/>
    <property type="match status" value="1"/>
</dbReference>
<sequence>MRGSSQLYWGKDDFAMAQAVDKLRRSLVDPNWASFNYDKISPDQPDAVIQALNQVMTPPFGIGGRLVWLVDTTLCQQCSDNLLAELERTIPVIPKHSVLLLTTPHRPDPRLKSTKLLQQYAQIQEFALIPPWKTQQLVHRVKSYSVEFGIKLTNSAAVLLAESVSNDTRQLFNELEKLRLYALYDSQPLSESTVATLVVANTQNTLQLAEAIRQGDGAKALELLAALINHNEPPLKIVATLITQFRTWLWVKLLVSEGETDPNAIANTANINNPKRVYFLKQDVEFLSPKQLISTLGVLLELDHYLKTGADPLSTLQTKVIQLCEICNSSRV</sequence>
<dbReference type="Gene3D" id="3.40.50.300">
    <property type="entry name" value="P-loop containing nucleotide triphosphate hydrolases"/>
    <property type="match status" value="1"/>
</dbReference>
<keyword evidence="5" id="KW-0235">DNA replication</keyword>
<evidence type="ECO:0000256" key="6">
    <source>
        <dbReference type="ARBA" id="ARBA00022932"/>
    </source>
</evidence>
<comment type="catalytic activity">
    <reaction evidence="8">
        <text>DNA(n) + a 2'-deoxyribonucleoside 5'-triphosphate = DNA(n+1) + diphosphate</text>
        <dbReference type="Rhea" id="RHEA:22508"/>
        <dbReference type="Rhea" id="RHEA-COMP:17339"/>
        <dbReference type="Rhea" id="RHEA-COMP:17340"/>
        <dbReference type="ChEBI" id="CHEBI:33019"/>
        <dbReference type="ChEBI" id="CHEBI:61560"/>
        <dbReference type="ChEBI" id="CHEBI:173112"/>
        <dbReference type="EC" id="2.7.7.7"/>
    </reaction>
</comment>
<feature type="domain" description="DNA polymerase III delta subunit-like C-terminal" evidence="10">
    <location>
        <begin position="203"/>
        <end position="310"/>
    </location>
</feature>
<evidence type="ECO:0000256" key="5">
    <source>
        <dbReference type="ARBA" id="ARBA00022705"/>
    </source>
</evidence>
<dbReference type="SUPFAM" id="SSF52540">
    <property type="entry name" value="P-loop containing nucleoside triphosphate hydrolases"/>
    <property type="match status" value="1"/>
</dbReference>
<dbReference type="HOGENOM" id="CLU_044694_2_1_3"/>
<dbReference type="GO" id="GO:0006261">
    <property type="term" value="P:DNA-templated DNA replication"/>
    <property type="evidence" value="ECO:0007669"/>
    <property type="project" value="TreeGrafter"/>
</dbReference>
<evidence type="ECO:0000259" key="10">
    <source>
        <dbReference type="Pfam" id="PF21694"/>
    </source>
</evidence>
<protein>
    <recommendedName>
        <fullName evidence="2">DNA polymerase III subunit delta</fullName>
        <ecNumber evidence="1">2.7.7.7</ecNumber>
    </recommendedName>
</protein>
<dbReference type="AlphaFoldDB" id="F4XRH8"/>
<dbReference type="Gene3D" id="1.20.272.10">
    <property type="match status" value="1"/>
</dbReference>
<dbReference type="GO" id="GO:0003677">
    <property type="term" value="F:DNA binding"/>
    <property type="evidence" value="ECO:0007669"/>
    <property type="project" value="InterPro"/>
</dbReference>
<feature type="domain" description="DNA polymerase III delta N-terminal" evidence="9">
    <location>
        <begin position="7"/>
        <end position="123"/>
    </location>
</feature>
<evidence type="ECO:0000256" key="8">
    <source>
        <dbReference type="ARBA" id="ARBA00049244"/>
    </source>
</evidence>
<organism evidence="11 12">
    <name type="scientific">Moorena producens 3L</name>
    <dbReference type="NCBI Taxonomy" id="489825"/>
    <lineage>
        <taxon>Bacteria</taxon>
        <taxon>Bacillati</taxon>
        <taxon>Cyanobacteriota</taxon>
        <taxon>Cyanophyceae</taxon>
        <taxon>Coleofasciculales</taxon>
        <taxon>Coleofasciculaceae</taxon>
        <taxon>Moorena</taxon>
    </lineage>
</organism>
<keyword evidence="6" id="KW-0239">DNA-directed DNA polymerase</keyword>
<evidence type="ECO:0000256" key="3">
    <source>
        <dbReference type="ARBA" id="ARBA00022679"/>
    </source>
</evidence>
<name>F4XRH8_9CYAN</name>
<evidence type="ECO:0000256" key="4">
    <source>
        <dbReference type="ARBA" id="ARBA00022695"/>
    </source>
</evidence>
<dbReference type="Proteomes" id="UP000003959">
    <property type="component" value="Unassembled WGS sequence"/>
</dbReference>
<accession>F4XRH8</accession>
<dbReference type="EC" id="2.7.7.7" evidence="1"/>
<dbReference type="GO" id="GO:0003887">
    <property type="term" value="F:DNA-directed DNA polymerase activity"/>
    <property type="evidence" value="ECO:0007669"/>
    <property type="project" value="UniProtKB-KW"/>
</dbReference>
<evidence type="ECO:0000313" key="11">
    <source>
        <dbReference type="EMBL" id="EGJ32821.1"/>
    </source>
</evidence>
<dbReference type="InterPro" id="IPR008921">
    <property type="entry name" value="DNA_pol3_clamp-load_cplx_C"/>
</dbReference>
<dbReference type="Gene3D" id="1.10.8.60">
    <property type="match status" value="1"/>
</dbReference>
<evidence type="ECO:0000256" key="1">
    <source>
        <dbReference type="ARBA" id="ARBA00012417"/>
    </source>
</evidence>
<dbReference type="PANTHER" id="PTHR34388:SF1">
    <property type="entry name" value="DNA POLYMERASE III SUBUNIT DELTA"/>
    <property type="match status" value="1"/>
</dbReference>
<keyword evidence="12" id="KW-1185">Reference proteome</keyword>
<dbReference type="Pfam" id="PF06144">
    <property type="entry name" value="DNA_pol3_delta"/>
    <property type="match status" value="1"/>
</dbReference>
<evidence type="ECO:0000256" key="7">
    <source>
        <dbReference type="ARBA" id="ARBA00034754"/>
    </source>
</evidence>
<dbReference type="PANTHER" id="PTHR34388">
    <property type="entry name" value="DNA POLYMERASE III SUBUNIT DELTA"/>
    <property type="match status" value="1"/>
</dbReference>
<dbReference type="InterPro" id="IPR027417">
    <property type="entry name" value="P-loop_NTPase"/>
</dbReference>
<evidence type="ECO:0000259" key="9">
    <source>
        <dbReference type="Pfam" id="PF06144"/>
    </source>
</evidence>
<dbReference type="InterPro" id="IPR048466">
    <property type="entry name" value="DNA_pol3_delta-like_C"/>
</dbReference>
<dbReference type="GO" id="GO:0009360">
    <property type="term" value="C:DNA polymerase III complex"/>
    <property type="evidence" value="ECO:0007669"/>
    <property type="project" value="InterPro"/>
</dbReference>
<reference evidence="12" key="1">
    <citation type="journal article" date="2011" name="Proc. Natl. Acad. Sci. U.S.A.">
        <title>Genomic insights into the physiology and ecology of the marine filamentous cyanobacterium Lyngbya majuscula.</title>
        <authorList>
            <person name="Jones A.C."/>
            <person name="Monroe E.A."/>
            <person name="Podell S."/>
            <person name="Hess W.R."/>
            <person name="Klages S."/>
            <person name="Esquenazi E."/>
            <person name="Niessen S."/>
            <person name="Hoover H."/>
            <person name="Rothmann M."/>
            <person name="Lasken R.S."/>
            <person name="Yates J.R.III."/>
            <person name="Reinhardt R."/>
            <person name="Kube M."/>
            <person name="Burkart M.D."/>
            <person name="Allen E.E."/>
            <person name="Dorrestein P.C."/>
            <person name="Gerwick W.H."/>
            <person name="Gerwick L."/>
        </authorList>
    </citation>
    <scope>NUCLEOTIDE SEQUENCE [LARGE SCALE GENOMIC DNA]</scope>
    <source>
        <strain evidence="12">3L</strain>
    </source>
</reference>
<dbReference type="Pfam" id="PF21694">
    <property type="entry name" value="DNA_pol3_delta_C"/>
    <property type="match status" value="1"/>
</dbReference>
<dbReference type="eggNOG" id="COG1466">
    <property type="taxonomic scope" value="Bacteria"/>
</dbReference>
<dbReference type="InterPro" id="IPR010372">
    <property type="entry name" value="DNA_pol3_delta_N"/>
</dbReference>
<dbReference type="InterPro" id="IPR005790">
    <property type="entry name" value="DNA_polIII_delta"/>
</dbReference>
<proteinExistence type="inferred from homology"/>
<comment type="similarity">
    <text evidence="7">Belongs to the DNA polymerase HolA subunit family.</text>
</comment>
<dbReference type="RefSeq" id="WP_008183851.1">
    <property type="nucleotide sequence ID" value="NZ_GL890901.1"/>
</dbReference>
<keyword evidence="4" id="KW-0548">Nucleotidyltransferase</keyword>
<dbReference type="SUPFAM" id="SSF48019">
    <property type="entry name" value="post-AAA+ oligomerization domain-like"/>
    <property type="match status" value="1"/>
</dbReference>
<gene>
    <name evidence="11" type="ORF">LYNGBM3L_75770</name>
</gene>